<gene>
    <name evidence="1" type="primary">RvY_13677-1</name>
    <name evidence="1" type="synonym">RvY_13677.1</name>
    <name evidence="1" type="ORF">RvY_13677</name>
</gene>
<dbReference type="Proteomes" id="UP000186922">
    <property type="component" value="Unassembled WGS sequence"/>
</dbReference>
<keyword evidence="2" id="KW-1185">Reference proteome</keyword>
<evidence type="ECO:0000313" key="1">
    <source>
        <dbReference type="EMBL" id="GAV03218.1"/>
    </source>
</evidence>
<sequence length="60" mass="6724">MSLGLLTHGSDSHPDGIRCRCGWIRRAVGWIELPSESVADGWVFYPDDPDLIRIKTRSLA</sequence>
<comment type="caution">
    <text evidence="1">The sequence shown here is derived from an EMBL/GenBank/DDBJ whole genome shotgun (WGS) entry which is preliminary data.</text>
</comment>
<protein>
    <submittedName>
        <fullName evidence="1">Uncharacterized protein</fullName>
    </submittedName>
</protein>
<evidence type="ECO:0000313" key="2">
    <source>
        <dbReference type="Proteomes" id="UP000186922"/>
    </source>
</evidence>
<name>A0A1D1VTY2_RAMVA</name>
<dbReference type="AlphaFoldDB" id="A0A1D1VTY2"/>
<reference evidence="1 2" key="1">
    <citation type="journal article" date="2016" name="Nat. Commun.">
        <title>Extremotolerant tardigrade genome and improved radiotolerance of human cultured cells by tardigrade-unique protein.</title>
        <authorList>
            <person name="Hashimoto T."/>
            <person name="Horikawa D.D."/>
            <person name="Saito Y."/>
            <person name="Kuwahara H."/>
            <person name="Kozuka-Hata H."/>
            <person name="Shin-I T."/>
            <person name="Minakuchi Y."/>
            <person name="Ohishi K."/>
            <person name="Motoyama A."/>
            <person name="Aizu T."/>
            <person name="Enomoto A."/>
            <person name="Kondo K."/>
            <person name="Tanaka S."/>
            <person name="Hara Y."/>
            <person name="Koshikawa S."/>
            <person name="Sagara H."/>
            <person name="Miura T."/>
            <person name="Yokobori S."/>
            <person name="Miyagawa K."/>
            <person name="Suzuki Y."/>
            <person name="Kubo T."/>
            <person name="Oyama M."/>
            <person name="Kohara Y."/>
            <person name="Fujiyama A."/>
            <person name="Arakawa K."/>
            <person name="Katayama T."/>
            <person name="Toyoda A."/>
            <person name="Kunieda T."/>
        </authorList>
    </citation>
    <scope>NUCLEOTIDE SEQUENCE [LARGE SCALE GENOMIC DNA]</scope>
    <source>
        <strain evidence="1 2">YOKOZUNA-1</strain>
    </source>
</reference>
<accession>A0A1D1VTY2</accession>
<dbReference type="EMBL" id="BDGG01000009">
    <property type="protein sequence ID" value="GAV03218.1"/>
    <property type="molecule type" value="Genomic_DNA"/>
</dbReference>
<proteinExistence type="predicted"/>
<organism evidence="1 2">
    <name type="scientific">Ramazzottius varieornatus</name>
    <name type="common">Water bear</name>
    <name type="synonym">Tardigrade</name>
    <dbReference type="NCBI Taxonomy" id="947166"/>
    <lineage>
        <taxon>Eukaryota</taxon>
        <taxon>Metazoa</taxon>
        <taxon>Ecdysozoa</taxon>
        <taxon>Tardigrada</taxon>
        <taxon>Eutardigrada</taxon>
        <taxon>Parachela</taxon>
        <taxon>Hypsibioidea</taxon>
        <taxon>Ramazzottiidae</taxon>
        <taxon>Ramazzottius</taxon>
    </lineage>
</organism>